<feature type="chain" id="PRO_5035817233" description="Secreted protein" evidence="1">
    <location>
        <begin position="41"/>
        <end position="204"/>
    </location>
</feature>
<keyword evidence="1" id="KW-0732">Signal</keyword>
<protein>
    <recommendedName>
        <fullName evidence="4">Secreted protein</fullName>
    </recommendedName>
</protein>
<gene>
    <name evidence="2" type="ORF">J7S33_24945</name>
</gene>
<reference evidence="2" key="1">
    <citation type="submission" date="2021-04" db="EMBL/GenBank/DDBJ databases">
        <title>Saccharothrix algeriensis WGS.</title>
        <authorList>
            <person name="Stuskova K."/>
            <person name="Hakalova E."/>
            <person name="Tebbal A.B."/>
            <person name="Eichmeier A."/>
        </authorList>
    </citation>
    <scope>NUCLEOTIDE SEQUENCE</scope>
    <source>
        <strain evidence="2">NRRL B-24137</strain>
    </source>
</reference>
<dbReference type="AlphaFoldDB" id="A0A8T8HV12"/>
<sequence length="204" mass="21476">MADFSPGCHALDHYRVNMGYNMPVKRIAALALLLVTAACAAPVEGRPVAAPITTKAASGEVVRWMNNFCGIANYMIASGGVQVDQPPADPAAAKKAISDALGRVVDVLNVAVHDLEELTPAPVTAADAAVEVVVEPLSKARDKFVLAKSTVDGATEMTTDVFSSVMQNMTEAVSVMNEAVEKMSVVTLPDEFKDAATQAENCRK</sequence>
<accession>A0A8T8HV12</accession>
<evidence type="ECO:0000313" key="2">
    <source>
        <dbReference type="EMBL" id="QTR02368.1"/>
    </source>
</evidence>
<evidence type="ECO:0000256" key="1">
    <source>
        <dbReference type="SAM" id="SignalP"/>
    </source>
</evidence>
<name>A0A8T8HV12_9PSEU</name>
<proteinExistence type="predicted"/>
<dbReference type="Proteomes" id="UP000671828">
    <property type="component" value="Chromosome"/>
</dbReference>
<dbReference type="EMBL" id="CP072788">
    <property type="protein sequence ID" value="QTR02368.1"/>
    <property type="molecule type" value="Genomic_DNA"/>
</dbReference>
<feature type="signal peptide" evidence="1">
    <location>
        <begin position="1"/>
        <end position="40"/>
    </location>
</feature>
<evidence type="ECO:0008006" key="4">
    <source>
        <dbReference type="Google" id="ProtNLM"/>
    </source>
</evidence>
<organism evidence="2 3">
    <name type="scientific">Saccharothrix algeriensis</name>
    <dbReference type="NCBI Taxonomy" id="173560"/>
    <lineage>
        <taxon>Bacteria</taxon>
        <taxon>Bacillati</taxon>
        <taxon>Actinomycetota</taxon>
        <taxon>Actinomycetes</taxon>
        <taxon>Pseudonocardiales</taxon>
        <taxon>Pseudonocardiaceae</taxon>
        <taxon>Saccharothrix</taxon>
    </lineage>
</organism>
<evidence type="ECO:0000313" key="3">
    <source>
        <dbReference type="Proteomes" id="UP000671828"/>
    </source>
</evidence>